<dbReference type="AlphaFoldDB" id="A0AAU2H6W1"/>
<feature type="compositionally biased region" description="Acidic residues" evidence="1">
    <location>
        <begin position="1"/>
        <end position="10"/>
    </location>
</feature>
<evidence type="ECO:0000256" key="1">
    <source>
        <dbReference type="SAM" id="MobiDB-lite"/>
    </source>
</evidence>
<organism evidence="2">
    <name type="scientific">Streptomyces sp. NBC_00060</name>
    <dbReference type="NCBI Taxonomy" id="2975636"/>
    <lineage>
        <taxon>Bacteria</taxon>
        <taxon>Bacillati</taxon>
        <taxon>Actinomycetota</taxon>
        <taxon>Actinomycetes</taxon>
        <taxon>Kitasatosporales</taxon>
        <taxon>Streptomycetaceae</taxon>
        <taxon>Streptomyces</taxon>
    </lineage>
</organism>
<accession>A0AAU2H6W1</accession>
<protein>
    <submittedName>
        <fullName evidence="2">Uncharacterized protein</fullName>
    </submittedName>
</protein>
<reference evidence="2" key="1">
    <citation type="submission" date="2022-10" db="EMBL/GenBank/DDBJ databases">
        <title>The complete genomes of actinobacterial strains from the NBC collection.</title>
        <authorList>
            <person name="Joergensen T.S."/>
            <person name="Alvarez Arevalo M."/>
            <person name="Sterndorff E.B."/>
            <person name="Faurdal D."/>
            <person name="Vuksanovic O."/>
            <person name="Mourched A.-S."/>
            <person name="Charusanti P."/>
            <person name="Shaw S."/>
            <person name="Blin K."/>
            <person name="Weber T."/>
        </authorList>
    </citation>
    <scope>NUCLEOTIDE SEQUENCE</scope>
    <source>
        <strain evidence="2">NBC_00060</strain>
    </source>
</reference>
<gene>
    <name evidence="2" type="ORF">OHV25_28345</name>
</gene>
<sequence>MSDLMPEPEAEAGAPDEPVGPAPLDVPRDPTGDPRVDALVERLADVDHLDTDGHVEVYEDVHGGLRETLSALDARPGPPAPSPASHTYDNRS</sequence>
<feature type="region of interest" description="Disordered" evidence="1">
    <location>
        <begin position="70"/>
        <end position="92"/>
    </location>
</feature>
<name>A0AAU2H6W1_9ACTN</name>
<dbReference type="EMBL" id="CP108253">
    <property type="protein sequence ID" value="WTU43219.1"/>
    <property type="molecule type" value="Genomic_DNA"/>
</dbReference>
<proteinExistence type="predicted"/>
<feature type="compositionally biased region" description="Basic and acidic residues" evidence="1">
    <location>
        <begin position="26"/>
        <end position="35"/>
    </location>
</feature>
<feature type="compositionally biased region" description="Low complexity" evidence="1">
    <location>
        <begin position="11"/>
        <end position="23"/>
    </location>
</feature>
<feature type="region of interest" description="Disordered" evidence="1">
    <location>
        <begin position="1"/>
        <end position="35"/>
    </location>
</feature>
<evidence type="ECO:0000313" key="2">
    <source>
        <dbReference type="EMBL" id="WTU43219.1"/>
    </source>
</evidence>